<accession>A0AAV9DAU5</accession>
<protein>
    <submittedName>
        <fullName evidence="3">Clavaminate synthase-like protein</fullName>
    </submittedName>
</protein>
<feature type="domain" description="TauD/TfdA-like" evidence="2">
    <location>
        <begin position="30"/>
        <end position="307"/>
    </location>
</feature>
<name>A0AAV9DAU5_ACOCL</name>
<proteinExistence type="predicted"/>
<dbReference type="InterPro" id="IPR003819">
    <property type="entry name" value="TauD/TfdA-like"/>
</dbReference>
<dbReference type="GO" id="GO:0016491">
    <property type="term" value="F:oxidoreductase activity"/>
    <property type="evidence" value="ECO:0007669"/>
    <property type="project" value="UniProtKB-KW"/>
</dbReference>
<evidence type="ECO:0000313" key="3">
    <source>
        <dbReference type="EMBL" id="KAK1297453.1"/>
    </source>
</evidence>
<evidence type="ECO:0000259" key="2">
    <source>
        <dbReference type="Pfam" id="PF02668"/>
    </source>
</evidence>
<dbReference type="InterPro" id="IPR042098">
    <property type="entry name" value="TauD-like_sf"/>
</dbReference>
<evidence type="ECO:0000313" key="4">
    <source>
        <dbReference type="Proteomes" id="UP001180020"/>
    </source>
</evidence>
<dbReference type="Pfam" id="PF02668">
    <property type="entry name" value="TauD"/>
    <property type="match status" value="1"/>
</dbReference>
<dbReference type="Gene3D" id="3.60.130.10">
    <property type="entry name" value="Clavaminate synthase-like"/>
    <property type="match status" value="1"/>
</dbReference>
<keyword evidence="1" id="KW-0560">Oxidoreductase</keyword>
<dbReference type="Proteomes" id="UP001180020">
    <property type="component" value="Unassembled WGS sequence"/>
</dbReference>
<dbReference type="PANTHER" id="PTHR10696">
    <property type="entry name" value="GAMMA-BUTYROBETAINE HYDROXYLASE-RELATED"/>
    <property type="match status" value="1"/>
</dbReference>
<dbReference type="InterPro" id="IPR050411">
    <property type="entry name" value="AlphaKG_dependent_hydroxylases"/>
</dbReference>
<organism evidence="3 4">
    <name type="scientific">Acorus calamus</name>
    <name type="common">Sweet flag</name>
    <dbReference type="NCBI Taxonomy" id="4465"/>
    <lineage>
        <taxon>Eukaryota</taxon>
        <taxon>Viridiplantae</taxon>
        <taxon>Streptophyta</taxon>
        <taxon>Embryophyta</taxon>
        <taxon>Tracheophyta</taxon>
        <taxon>Spermatophyta</taxon>
        <taxon>Magnoliopsida</taxon>
        <taxon>Liliopsida</taxon>
        <taxon>Acoraceae</taxon>
        <taxon>Acorus</taxon>
    </lineage>
</organism>
<sequence length="314" mass="35718">MGFVEGKIDNDKPFRGKAFPKTYLPAGGTRDHDLVELVKGDRASLWEALEQHGALLFRGFRVDSAEDFSSVVDAFGWDEMPYEGAAGRTKKSNRVFTANEIPLNEPITFHHEMSQIKEPCSKIFFFCMEPSPEGGETSIVPSEVVVERMEEELPEVMEKFSQVGMIRILHTKVVEEEDGNKKKIWQRMLKSEDEDEAGKRAMEKLSCNSLNFNEDGTADFFFGPMNPIREIGGKRLWFHYIQGYQHFDRDGIVTYGDGSPLPPHVVSVFDRILNENCVDVSWRKGDVLVVDNFRVQHARRPGKPPRSILVSVCK</sequence>
<gene>
    <name evidence="3" type="ORF">QJS10_CPB15g01793</name>
</gene>
<reference evidence="3" key="1">
    <citation type="journal article" date="2023" name="Nat. Commun.">
        <title>Diploid and tetraploid genomes of Acorus and the evolution of monocots.</title>
        <authorList>
            <person name="Ma L."/>
            <person name="Liu K.W."/>
            <person name="Li Z."/>
            <person name="Hsiao Y.Y."/>
            <person name="Qi Y."/>
            <person name="Fu T."/>
            <person name="Tang G.D."/>
            <person name="Zhang D."/>
            <person name="Sun W.H."/>
            <person name="Liu D.K."/>
            <person name="Li Y."/>
            <person name="Chen G.Z."/>
            <person name="Liu X.D."/>
            <person name="Liao X.Y."/>
            <person name="Jiang Y.T."/>
            <person name="Yu X."/>
            <person name="Hao Y."/>
            <person name="Huang J."/>
            <person name="Zhao X.W."/>
            <person name="Ke S."/>
            <person name="Chen Y.Y."/>
            <person name="Wu W.L."/>
            <person name="Hsu J.L."/>
            <person name="Lin Y.F."/>
            <person name="Huang M.D."/>
            <person name="Li C.Y."/>
            <person name="Huang L."/>
            <person name="Wang Z.W."/>
            <person name="Zhao X."/>
            <person name="Zhong W.Y."/>
            <person name="Peng D.H."/>
            <person name="Ahmad S."/>
            <person name="Lan S."/>
            <person name="Zhang J.S."/>
            <person name="Tsai W.C."/>
            <person name="Van de Peer Y."/>
            <person name="Liu Z.J."/>
        </authorList>
    </citation>
    <scope>NUCLEOTIDE SEQUENCE</scope>
    <source>
        <strain evidence="3">CP</strain>
    </source>
</reference>
<comment type="caution">
    <text evidence="3">The sequence shown here is derived from an EMBL/GenBank/DDBJ whole genome shotgun (WGS) entry which is preliminary data.</text>
</comment>
<evidence type="ECO:0000256" key="1">
    <source>
        <dbReference type="ARBA" id="ARBA00023002"/>
    </source>
</evidence>
<dbReference type="SUPFAM" id="SSF51197">
    <property type="entry name" value="Clavaminate synthase-like"/>
    <property type="match status" value="1"/>
</dbReference>
<dbReference type="EMBL" id="JAUJYO010000015">
    <property type="protein sequence ID" value="KAK1297453.1"/>
    <property type="molecule type" value="Genomic_DNA"/>
</dbReference>
<dbReference type="AlphaFoldDB" id="A0AAV9DAU5"/>
<reference evidence="3" key="2">
    <citation type="submission" date="2023-06" db="EMBL/GenBank/DDBJ databases">
        <authorList>
            <person name="Ma L."/>
            <person name="Liu K.-W."/>
            <person name="Li Z."/>
            <person name="Hsiao Y.-Y."/>
            <person name="Qi Y."/>
            <person name="Fu T."/>
            <person name="Tang G."/>
            <person name="Zhang D."/>
            <person name="Sun W.-H."/>
            <person name="Liu D.-K."/>
            <person name="Li Y."/>
            <person name="Chen G.-Z."/>
            <person name="Liu X.-D."/>
            <person name="Liao X.-Y."/>
            <person name="Jiang Y.-T."/>
            <person name="Yu X."/>
            <person name="Hao Y."/>
            <person name="Huang J."/>
            <person name="Zhao X.-W."/>
            <person name="Ke S."/>
            <person name="Chen Y.-Y."/>
            <person name="Wu W.-L."/>
            <person name="Hsu J.-L."/>
            <person name="Lin Y.-F."/>
            <person name="Huang M.-D."/>
            <person name="Li C.-Y."/>
            <person name="Huang L."/>
            <person name="Wang Z.-W."/>
            <person name="Zhao X."/>
            <person name="Zhong W.-Y."/>
            <person name="Peng D.-H."/>
            <person name="Ahmad S."/>
            <person name="Lan S."/>
            <person name="Zhang J.-S."/>
            <person name="Tsai W.-C."/>
            <person name="Van De Peer Y."/>
            <person name="Liu Z.-J."/>
        </authorList>
    </citation>
    <scope>NUCLEOTIDE SEQUENCE</scope>
    <source>
        <strain evidence="3">CP</strain>
        <tissue evidence="3">Leaves</tissue>
    </source>
</reference>
<keyword evidence="4" id="KW-1185">Reference proteome</keyword>
<dbReference type="PANTHER" id="PTHR10696:SF21">
    <property type="entry name" value="TAUD_TFDA-LIKE DOMAIN-CONTAINING PROTEIN"/>
    <property type="match status" value="1"/>
</dbReference>